<dbReference type="AlphaFoldDB" id="A0A368GX46"/>
<dbReference type="Pfam" id="PF03314">
    <property type="entry name" value="DUF273"/>
    <property type="match status" value="1"/>
</dbReference>
<dbReference type="InterPro" id="IPR004988">
    <property type="entry name" value="DUF273"/>
</dbReference>
<reference evidence="1 2" key="1">
    <citation type="submission" date="2014-10" db="EMBL/GenBank/DDBJ databases">
        <title>Draft genome of the hookworm Ancylostoma caninum.</title>
        <authorList>
            <person name="Mitreva M."/>
        </authorList>
    </citation>
    <scope>NUCLEOTIDE SEQUENCE [LARGE SCALE GENOMIC DNA]</scope>
    <source>
        <strain evidence="1 2">Baltimore</strain>
    </source>
</reference>
<keyword evidence="2" id="KW-1185">Reference proteome</keyword>
<sequence>MTECPPYFGKVTIFVAYSMSNGSERYGVAQNTLDCYLKSTNYTKIMVDLDTDSRVNKSCWMHKSMPNVTIFWLFYKKHCAASVFVKDTDWMLVLDADTGVVNPNHCIEEWIDSRVDILFYERMFNWEIAAGNYLVRNSPWAIEFLRDWARHEFIQPRKWHAHDQGGLMV</sequence>
<gene>
    <name evidence="1" type="ORF">ANCCAN_05013</name>
</gene>
<evidence type="ECO:0000313" key="1">
    <source>
        <dbReference type="EMBL" id="RCN48904.1"/>
    </source>
</evidence>
<protein>
    <recommendedName>
        <fullName evidence="3">Nucleotide-diphospho-sugar transferase domain-containing protein</fullName>
    </recommendedName>
</protein>
<evidence type="ECO:0008006" key="3">
    <source>
        <dbReference type="Google" id="ProtNLM"/>
    </source>
</evidence>
<name>A0A368GX46_ANCCA</name>
<dbReference type="InterPro" id="IPR029044">
    <property type="entry name" value="Nucleotide-diphossugar_trans"/>
</dbReference>
<comment type="caution">
    <text evidence="1">The sequence shown here is derived from an EMBL/GenBank/DDBJ whole genome shotgun (WGS) entry which is preliminary data.</text>
</comment>
<dbReference type="STRING" id="29170.A0A368GX46"/>
<dbReference type="Gene3D" id="3.90.550.10">
    <property type="entry name" value="Spore Coat Polysaccharide Biosynthesis Protein SpsA, Chain A"/>
    <property type="match status" value="1"/>
</dbReference>
<dbReference type="Proteomes" id="UP000252519">
    <property type="component" value="Unassembled WGS sequence"/>
</dbReference>
<accession>A0A368GX46</accession>
<proteinExistence type="predicted"/>
<dbReference type="EMBL" id="JOJR01000041">
    <property type="protein sequence ID" value="RCN48904.1"/>
    <property type="molecule type" value="Genomic_DNA"/>
</dbReference>
<dbReference type="OrthoDB" id="407658at2759"/>
<organism evidence="1 2">
    <name type="scientific">Ancylostoma caninum</name>
    <name type="common">Dog hookworm</name>
    <dbReference type="NCBI Taxonomy" id="29170"/>
    <lineage>
        <taxon>Eukaryota</taxon>
        <taxon>Metazoa</taxon>
        <taxon>Ecdysozoa</taxon>
        <taxon>Nematoda</taxon>
        <taxon>Chromadorea</taxon>
        <taxon>Rhabditida</taxon>
        <taxon>Rhabditina</taxon>
        <taxon>Rhabditomorpha</taxon>
        <taxon>Strongyloidea</taxon>
        <taxon>Ancylostomatidae</taxon>
        <taxon>Ancylostomatinae</taxon>
        <taxon>Ancylostoma</taxon>
    </lineage>
</organism>
<evidence type="ECO:0000313" key="2">
    <source>
        <dbReference type="Proteomes" id="UP000252519"/>
    </source>
</evidence>
<dbReference type="SUPFAM" id="SSF53448">
    <property type="entry name" value="Nucleotide-diphospho-sugar transferases"/>
    <property type="match status" value="1"/>
</dbReference>
<dbReference type="PANTHER" id="PTHR31562">
    <property type="entry name" value="PROTEIN CBG18972"/>
    <property type="match status" value="1"/>
</dbReference>
<dbReference type="PANTHER" id="PTHR31562:SF8">
    <property type="entry name" value="ALPHA-1,6-MANNOSYLTRANSFERASE"/>
    <property type="match status" value="1"/>
</dbReference>